<dbReference type="InterPro" id="IPR050723">
    <property type="entry name" value="CFA/CMAS"/>
</dbReference>
<evidence type="ECO:0000259" key="1">
    <source>
        <dbReference type="Pfam" id="PF13649"/>
    </source>
</evidence>
<dbReference type="AlphaFoldDB" id="A0A9P9R5V9"/>
<name>A0A9P9R5V9_FUSSL</name>
<dbReference type="InterPro" id="IPR029063">
    <property type="entry name" value="SAM-dependent_MTases_sf"/>
</dbReference>
<dbReference type="GO" id="GO:0008168">
    <property type="term" value="F:methyltransferase activity"/>
    <property type="evidence" value="ECO:0007669"/>
    <property type="project" value="UniProtKB-KW"/>
</dbReference>
<gene>
    <name evidence="2" type="ORF">B0J15DRAFT_486255</name>
</gene>
<dbReference type="CDD" id="cd02440">
    <property type="entry name" value="AdoMet_MTases"/>
    <property type="match status" value="1"/>
</dbReference>
<accession>A0A9P9R5V9</accession>
<dbReference type="Gene3D" id="3.40.50.150">
    <property type="entry name" value="Vaccinia Virus protein VP39"/>
    <property type="match status" value="1"/>
</dbReference>
<feature type="domain" description="Methyltransferase" evidence="1">
    <location>
        <begin position="58"/>
        <end position="155"/>
    </location>
</feature>
<dbReference type="OrthoDB" id="10004862at2759"/>
<evidence type="ECO:0000313" key="3">
    <source>
        <dbReference type="Proteomes" id="UP000736672"/>
    </source>
</evidence>
<organism evidence="2 3">
    <name type="scientific">Fusarium solani</name>
    <name type="common">Filamentous fungus</name>
    <dbReference type="NCBI Taxonomy" id="169388"/>
    <lineage>
        <taxon>Eukaryota</taxon>
        <taxon>Fungi</taxon>
        <taxon>Dikarya</taxon>
        <taxon>Ascomycota</taxon>
        <taxon>Pezizomycotina</taxon>
        <taxon>Sordariomycetes</taxon>
        <taxon>Hypocreomycetidae</taxon>
        <taxon>Hypocreales</taxon>
        <taxon>Nectriaceae</taxon>
        <taxon>Fusarium</taxon>
        <taxon>Fusarium solani species complex</taxon>
    </lineage>
</organism>
<keyword evidence="2" id="KW-0808">Transferase</keyword>
<comment type="caution">
    <text evidence="2">The sequence shown here is derived from an EMBL/GenBank/DDBJ whole genome shotgun (WGS) entry which is preliminary data.</text>
</comment>
<dbReference type="SUPFAM" id="SSF53335">
    <property type="entry name" value="S-adenosyl-L-methionine-dependent methyltransferases"/>
    <property type="match status" value="1"/>
</dbReference>
<dbReference type="PANTHER" id="PTHR43667">
    <property type="entry name" value="CYCLOPROPANE-FATTY-ACYL-PHOSPHOLIPID SYNTHASE"/>
    <property type="match status" value="1"/>
</dbReference>
<dbReference type="Proteomes" id="UP000736672">
    <property type="component" value="Unassembled WGS sequence"/>
</dbReference>
<evidence type="ECO:0000313" key="2">
    <source>
        <dbReference type="EMBL" id="KAH7267921.1"/>
    </source>
</evidence>
<dbReference type="GO" id="GO:0032259">
    <property type="term" value="P:methylation"/>
    <property type="evidence" value="ECO:0007669"/>
    <property type="project" value="UniProtKB-KW"/>
</dbReference>
<dbReference type="PANTHER" id="PTHR43667:SF2">
    <property type="entry name" value="FATTY ACID C-METHYL TRANSFERASE"/>
    <property type="match status" value="1"/>
</dbReference>
<dbReference type="EMBL" id="JAGTJS010000005">
    <property type="protein sequence ID" value="KAH7267921.1"/>
    <property type="molecule type" value="Genomic_DNA"/>
</dbReference>
<protein>
    <submittedName>
        <fullName evidence="2">S-adenosyl-L-methionine-dependent methyltransferase</fullName>
    </submittedName>
</protein>
<dbReference type="Pfam" id="PF13649">
    <property type="entry name" value="Methyltransf_25"/>
    <property type="match status" value="1"/>
</dbReference>
<dbReference type="InterPro" id="IPR041698">
    <property type="entry name" value="Methyltransf_25"/>
</dbReference>
<sequence length="223" mass="24925">MEAPSDVKDRLRASYNAMASQYNAWTERHHHLRQKYLNELVAHCPELVSTSDGKKHEVLELGCGSGDPFLSTLLSRAPAIHAHANDLSDVQLDLARKNLAAHEGRTTFYPGDMMKLEFAPESLTAVVALYSIIHLQQEEQEEIFRRIGSWLAPGGVFLSTFDTNKESGIVIDEWLDDKGWMFWSGLGKDETIAALQASGLKVEKAALEGDEEEKFLWVIAKKA</sequence>
<keyword evidence="2" id="KW-0489">Methyltransferase</keyword>
<reference evidence="2" key="1">
    <citation type="journal article" date="2021" name="Nat. Commun.">
        <title>Genetic determinants of endophytism in the Arabidopsis root mycobiome.</title>
        <authorList>
            <person name="Mesny F."/>
            <person name="Miyauchi S."/>
            <person name="Thiergart T."/>
            <person name="Pickel B."/>
            <person name="Atanasova L."/>
            <person name="Karlsson M."/>
            <person name="Huettel B."/>
            <person name="Barry K.W."/>
            <person name="Haridas S."/>
            <person name="Chen C."/>
            <person name="Bauer D."/>
            <person name="Andreopoulos W."/>
            <person name="Pangilinan J."/>
            <person name="LaButti K."/>
            <person name="Riley R."/>
            <person name="Lipzen A."/>
            <person name="Clum A."/>
            <person name="Drula E."/>
            <person name="Henrissat B."/>
            <person name="Kohler A."/>
            <person name="Grigoriev I.V."/>
            <person name="Martin F.M."/>
            <person name="Hacquard S."/>
        </authorList>
    </citation>
    <scope>NUCLEOTIDE SEQUENCE</scope>
    <source>
        <strain evidence="2">FSSC 5 MPI-SDFR-AT-0091</strain>
    </source>
</reference>
<keyword evidence="3" id="KW-1185">Reference proteome</keyword>
<proteinExistence type="predicted"/>